<protein>
    <recommendedName>
        <fullName evidence="5">Secreted protein</fullName>
    </recommendedName>
</protein>
<keyword evidence="1" id="KW-0472">Membrane</keyword>
<feature type="transmembrane region" description="Helical" evidence="1">
    <location>
        <begin position="42"/>
        <end position="58"/>
    </location>
</feature>
<evidence type="ECO:0000313" key="4">
    <source>
        <dbReference type="Proteomes" id="UP000712281"/>
    </source>
</evidence>
<reference evidence="3" key="1">
    <citation type="submission" date="2019-12" db="EMBL/GenBank/DDBJ databases">
        <title>Genome sequencing and annotation of Brassica cretica.</title>
        <authorList>
            <person name="Studholme D.J."/>
            <person name="Sarris P.F."/>
        </authorList>
    </citation>
    <scope>NUCLEOTIDE SEQUENCE</scope>
    <source>
        <strain evidence="3">PFS-001/15</strain>
        <tissue evidence="3">Leaf</tissue>
    </source>
</reference>
<keyword evidence="1" id="KW-0812">Transmembrane</keyword>
<feature type="signal peptide" evidence="2">
    <location>
        <begin position="1"/>
        <end position="18"/>
    </location>
</feature>
<organism evidence="3 4">
    <name type="scientific">Brassica cretica</name>
    <name type="common">Mustard</name>
    <dbReference type="NCBI Taxonomy" id="69181"/>
    <lineage>
        <taxon>Eukaryota</taxon>
        <taxon>Viridiplantae</taxon>
        <taxon>Streptophyta</taxon>
        <taxon>Embryophyta</taxon>
        <taxon>Tracheophyta</taxon>
        <taxon>Spermatophyta</taxon>
        <taxon>Magnoliopsida</taxon>
        <taxon>eudicotyledons</taxon>
        <taxon>Gunneridae</taxon>
        <taxon>Pentapetalae</taxon>
        <taxon>rosids</taxon>
        <taxon>malvids</taxon>
        <taxon>Brassicales</taxon>
        <taxon>Brassicaceae</taxon>
        <taxon>Brassiceae</taxon>
        <taxon>Brassica</taxon>
    </lineage>
</organism>
<keyword evidence="2" id="KW-0732">Signal</keyword>
<dbReference type="AlphaFoldDB" id="A0A8S9G7A8"/>
<dbReference type="EMBL" id="QGKW02002005">
    <property type="protein sequence ID" value="KAF2540228.1"/>
    <property type="molecule type" value="Genomic_DNA"/>
</dbReference>
<dbReference type="Proteomes" id="UP000712281">
    <property type="component" value="Unassembled WGS sequence"/>
</dbReference>
<proteinExistence type="predicted"/>
<evidence type="ECO:0000256" key="1">
    <source>
        <dbReference type="SAM" id="Phobius"/>
    </source>
</evidence>
<evidence type="ECO:0008006" key="5">
    <source>
        <dbReference type="Google" id="ProtNLM"/>
    </source>
</evidence>
<gene>
    <name evidence="3" type="ORF">F2Q68_00030663</name>
</gene>
<feature type="chain" id="PRO_5035885621" description="Secreted protein" evidence="2">
    <location>
        <begin position="19"/>
        <end position="176"/>
    </location>
</feature>
<sequence length="176" mass="20276">MLSAFALVARLVCEGTLCATCDVFDARARHTEKKHVYVRLRRRFRFIVIFFFLVIKGIKGSFAVHAMVEALNSVSCILWCPSNVYHINRELDHHLKKRNSHPHTVGVVYILSTGIRSRSSRASGPGVHLVRHNRLVSEPMLCGPWTLIRDAEIETPYFKIEEEKKRRLMFSKEAKT</sequence>
<name>A0A8S9G7A8_BRACR</name>
<keyword evidence="1" id="KW-1133">Transmembrane helix</keyword>
<comment type="caution">
    <text evidence="3">The sequence shown here is derived from an EMBL/GenBank/DDBJ whole genome shotgun (WGS) entry which is preliminary data.</text>
</comment>
<accession>A0A8S9G7A8</accession>
<evidence type="ECO:0000256" key="2">
    <source>
        <dbReference type="SAM" id="SignalP"/>
    </source>
</evidence>
<evidence type="ECO:0000313" key="3">
    <source>
        <dbReference type="EMBL" id="KAF2540228.1"/>
    </source>
</evidence>